<evidence type="ECO:0000313" key="4">
    <source>
        <dbReference type="EMBL" id="KAI0300694.1"/>
    </source>
</evidence>
<dbReference type="GO" id="GO:0016491">
    <property type="term" value="F:oxidoreductase activity"/>
    <property type="evidence" value="ECO:0007669"/>
    <property type="project" value="UniProtKB-KW"/>
</dbReference>
<reference evidence="4" key="1">
    <citation type="journal article" date="2022" name="New Phytol.">
        <title>Evolutionary transition to the ectomycorrhizal habit in the genomes of a hyperdiverse lineage of mushroom-forming fungi.</title>
        <authorList>
            <person name="Looney B."/>
            <person name="Miyauchi S."/>
            <person name="Morin E."/>
            <person name="Drula E."/>
            <person name="Courty P.E."/>
            <person name="Kohler A."/>
            <person name="Kuo A."/>
            <person name="LaButti K."/>
            <person name="Pangilinan J."/>
            <person name="Lipzen A."/>
            <person name="Riley R."/>
            <person name="Andreopoulos W."/>
            <person name="He G."/>
            <person name="Johnson J."/>
            <person name="Nolan M."/>
            <person name="Tritt A."/>
            <person name="Barry K.W."/>
            <person name="Grigoriev I.V."/>
            <person name="Nagy L.G."/>
            <person name="Hibbett D."/>
            <person name="Henrissat B."/>
            <person name="Matheny P.B."/>
            <person name="Labbe J."/>
            <person name="Martin F.M."/>
        </authorList>
    </citation>
    <scope>NUCLEOTIDE SEQUENCE</scope>
    <source>
        <strain evidence="4">BPL690</strain>
    </source>
</reference>
<keyword evidence="2" id="KW-0560">Oxidoreductase</keyword>
<dbReference type="InterPro" id="IPR036291">
    <property type="entry name" value="NAD(P)-bd_dom_sf"/>
</dbReference>
<comment type="caution">
    <text evidence="4">The sequence shown here is derived from an EMBL/GenBank/DDBJ whole genome shotgun (WGS) entry which is preliminary data.</text>
</comment>
<sequence>MSGFKNFAVVGAGSTGSFIIRQLLKDKSAGTIDNVVVLTREGSKTTVDGDAKLFPVDYSNKESIKKALIGVDVVISTIASSVLHLQAGIADAAKEAGVKLFVPSEFGGDNEGATEGFFVTKVNIQTHLKGLGLPYTLFYTGGFADFFWNPAAGLDVTSGKVTIGGDGNKQHAFTSRVDIARYVSYILTQLPVEQLNNRSFTMVGDIKSFNELFKEYEAKTGKKLEVTYIPVSEIDARFATNPGEIYNFLHKHWTSGPAPPKENDNHLYPDWNPSSLLDNLPVA</sequence>
<dbReference type="SUPFAM" id="SSF51735">
    <property type="entry name" value="NAD(P)-binding Rossmann-fold domains"/>
    <property type="match status" value="1"/>
</dbReference>
<gene>
    <name evidence="4" type="ORF">B0F90DRAFT_1925768</name>
</gene>
<name>A0AAD4M5Y8_9AGAM</name>
<evidence type="ECO:0000259" key="3">
    <source>
        <dbReference type="Pfam" id="PF05368"/>
    </source>
</evidence>
<dbReference type="Proteomes" id="UP001203297">
    <property type="component" value="Unassembled WGS sequence"/>
</dbReference>
<dbReference type="PANTHER" id="PTHR47706:SF9">
    <property type="entry name" value="NMRA-LIKE DOMAIN-CONTAINING PROTEIN-RELATED"/>
    <property type="match status" value="1"/>
</dbReference>
<dbReference type="PANTHER" id="PTHR47706">
    <property type="entry name" value="NMRA-LIKE FAMILY PROTEIN"/>
    <property type="match status" value="1"/>
</dbReference>
<dbReference type="AlphaFoldDB" id="A0AAD4M5Y8"/>
<evidence type="ECO:0000256" key="2">
    <source>
        <dbReference type="ARBA" id="ARBA00023002"/>
    </source>
</evidence>
<proteinExistence type="predicted"/>
<dbReference type="Gene3D" id="3.90.25.10">
    <property type="entry name" value="UDP-galactose 4-epimerase, domain 1"/>
    <property type="match status" value="1"/>
</dbReference>
<evidence type="ECO:0000313" key="5">
    <source>
        <dbReference type="Proteomes" id="UP001203297"/>
    </source>
</evidence>
<dbReference type="CDD" id="cd05259">
    <property type="entry name" value="PCBER_SDR_a"/>
    <property type="match status" value="1"/>
</dbReference>
<keyword evidence="5" id="KW-1185">Reference proteome</keyword>
<organism evidence="4 5">
    <name type="scientific">Multifurca ochricompacta</name>
    <dbReference type="NCBI Taxonomy" id="376703"/>
    <lineage>
        <taxon>Eukaryota</taxon>
        <taxon>Fungi</taxon>
        <taxon>Dikarya</taxon>
        <taxon>Basidiomycota</taxon>
        <taxon>Agaricomycotina</taxon>
        <taxon>Agaricomycetes</taxon>
        <taxon>Russulales</taxon>
        <taxon>Russulaceae</taxon>
        <taxon>Multifurca</taxon>
    </lineage>
</organism>
<dbReference type="EMBL" id="WTXG01000017">
    <property type="protein sequence ID" value="KAI0300694.1"/>
    <property type="molecule type" value="Genomic_DNA"/>
</dbReference>
<dbReference type="InterPro" id="IPR051609">
    <property type="entry name" value="NmrA/Isoflavone_reductase-like"/>
</dbReference>
<dbReference type="Gene3D" id="3.40.50.720">
    <property type="entry name" value="NAD(P)-binding Rossmann-like Domain"/>
    <property type="match status" value="1"/>
</dbReference>
<keyword evidence="1" id="KW-0521">NADP</keyword>
<dbReference type="InterPro" id="IPR008030">
    <property type="entry name" value="NmrA-like"/>
</dbReference>
<dbReference type="InterPro" id="IPR045312">
    <property type="entry name" value="PCBER-like"/>
</dbReference>
<dbReference type="Pfam" id="PF05368">
    <property type="entry name" value="NmrA"/>
    <property type="match status" value="1"/>
</dbReference>
<evidence type="ECO:0000256" key="1">
    <source>
        <dbReference type="ARBA" id="ARBA00022857"/>
    </source>
</evidence>
<protein>
    <submittedName>
        <fullName evidence="4">NAD-binding protein</fullName>
    </submittedName>
</protein>
<accession>A0AAD4M5Y8</accession>
<feature type="domain" description="NmrA-like" evidence="3">
    <location>
        <begin position="8"/>
        <end position="234"/>
    </location>
</feature>